<evidence type="ECO:0000256" key="3">
    <source>
        <dbReference type="ARBA" id="ARBA00022729"/>
    </source>
</evidence>
<evidence type="ECO:0000256" key="1">
    <source>
        <dbReference type="ARBA" id="ARBA00000971"/>
    </source>
</evidence>
<dbReference type="EMBL" id="QRDY01000019">
    <property type="protein sequence ID" value="RED55135.1"/>
    <property type="molecule type" value="Genomic_DNA"/>
</dbReference>
<evidence type="ECO:0000256" key="4">
    <source>
        <dbReference type="ARBA" id="ARBA00023110"/>
    </source>
</evidence>
<dbReference type="SUPFAM" id="SSF54534">
    <property type="entry name" value="FKBP-like"/>
    <property type="match status" value="1"/>
</dbReference>
<dbReference type="InterPro" id="IPR027304">
    <property type="entry name" value="Trigger_fact/SurA_dom_sf"/>
</dbReference>
<evidence type="ECO:0000256" key="2">
    <source>
        <dbReference type="ARBA" id="ARBA00013194"/>
    </source>
</evidence>
<evidence type="ECO:0000256" key="5">
    <source>
        <dbReference type="ARBA" id="ARBA00023235"/>
    </source>
</evidence>
<proteinExistence type="predicted"/>
<dbReference type="PANTHER" id="PTHR47245">
    <property type="entry name" value="PEPTIDYLPROLYL ISOMERASE"/>
    <property type="match status" value="1"/>
</dbReference>
<dbReference type="InterPro" id="IPR050245">
    <property type="entry name" value="PrsA_foldase"/>
</dbReference>
<keyword evidence="4 6" id="KW-0697">Rotamase</keyword>
<keyword evidence="5 6" id="KW-0413">Isomerase</keyword>
<dbReference type="GO" id="GO:0003755">
    <property type="term" value="F:peptidyl-prolyl cis-trans isomerase activity"/>
    <property type="evidence" value="ECO:0007669"/>
    <property type="project" value="UniProtKB-KW"/>
</dbReference>
<reference evidence="8 9" key="1">
    <citation type="submission" date="2018-07" db="EMBL/GenBank/DDBJ databases">
        <title>Genomic Encyclopedia of Type Strains, Phase III (KMG-III): the genomes of soil and plant-associated and newly described type strains.</title>
        <authorList>
            <person name="Whitman W."/>
        </authorList>
    </citation>
    <scope>NUCLEOTIDE SEQUENCE [LARGE SCALE GENOMIC DNA]</scope>
    <source>
        <strain evidence="8 9">CECT 8236</strain>
    </source>
</reference>
<dbReference type="EC" id="5.2.1.8" evidence="2"/>
<evidence type="ECO:0000259" key="7">
    <source>
        <dbReference type="PROSITE" id="PS50198"/>
    </source>
</evidence>
<keyword evidence="3" id="KW-0732">Signal</keyword>
<accession>A0A3D9I0C2</accession>
<protein>
    <recommendedName>
        <fullName evidence="2">peptidylprolyl isomerase</fullName>
        <ecNumber evidence="2">5.2.1.8</ecNumber>
    </recommendedName>
</protein>
<dbReference type="PROSITE" id="PS50198">
    <property type="entry name" value="PPIC_PPIASE_2"/>
    <property type="match status" value="1"/>
</dbReference>
<dbReference type="OrthoDB" id="2585872at2"/>
<name>A0A3D9I0C2_9BACL</name>
<comment type="catalytic activity">
    <reaction evidence="1">
        <text>[protein]-peptidylproline (omega=180) = [protein]-peptidylproline (omega=0)</text>
        <dbReference type="Rhea" id="RHEA:16237"/>
        <dbReference type="Rhea" id="RHEA-COMP:10747"/>
        <dbReference type="Rhea" id="RHEA-COMP:10748"/>
        <dbReference type="ChEBI" id="CHEBI:83833"/>
        <dbReference type="ChEBI" id="CHEBI:83834"/>
        <dbReference type="EC" id="5.2.1.8"/>
    </reaction>
</comment>
<dbReference type="Gene3D" id="3.10.50.40">
    <property type="match status" value="1"/>
</dbReference>
<dbReference type="Gene3D" id="1.10.4030.10">
    <property type="entry name" value="Porin chaperone SurA, peptide-binding domain"/>
    <property type="match status" value="1"/>
</dbReference>
<evidence type="ECO:0000313" key="9">
    <source>
        <dbReference type="Proteomes" id="UP000256869"/>
    </source>
</evidence>
<gene>
    <name evidence="8" type="ORF">DFP95_11970</name>
</gene>
<dbReference type="Proteomes" id="UP000256869">
    <property type="component" value="Unassembled WGS sequence"/>
</dbReference>
<sequence length="270" mass="30646">MSLNEIDALVIDGQRVSLLEVLRHARNHRILTALQSKTRQILIERYARTACISVDLEELQQGIDEFRREHGLLQVAAAKEWLGSHGMTLDDLAEAIHDRLIQAKVEMAVCQDRVEPYYYEHRLAFDSAEISMMEMKEVGAAWEIMFRIKEGGDFHSLAREYSTDETTRQAGGFFGEVLRLSLSPADAAAVFGAKAGEVVGPVKSGDKYRLYKVEKIQMAVLDENLRKRISSMLFEEWVTEQWNTLDLAFPLWDQLSITNLLDVNDNGNAV</sequence>
<feature type="domain" description="PpiC" evidence="7">
    <location>
        <begin position="114"/>
        <end position="215"/>
    </location>
</feature>
<dbReference type="InterPro" id="IPR046357">
    <property type="entry name" value="PPIase_dom_sf"/>
</dbReference>
<dbReference type="SUPFAM" id="SSF109998">
    <property type="entry name" value="Triger factor/SurA peptide-binding domain-like"/>
    <property type="match status" value="1"/>
</dbReference>
<keyword evidence="9" id="KW-1185">Reference proteome</keyword>
<dbReference type="PANTHER" id="PTHR47245:SF1">
    <property type="entry name" value="FOLDASE PROTEIN PRSA"/>
    <property type="match status" value="1"/>
</dbReference>
<comment type="caution">
    <text evidence="8">The sequence shown here is derived from an EMBL/GenBank/DDBJ whole genome shotgun (WGS) entry which is preliminary data.</text>
</comment>
<evidence type="ECO:0000313" key="8">
    <source>
        <dbReference type="EMBL" id="RED55135.1"/>
    </source>
</evidence>
<dbReference type="InterPro" id="IPR000297">
    <property type="entry name" value="PPIase_PpiC"/>
</dbReference>
<organism evidence="8 9">
    <name type="scientific">Cohnella lupini</name>
    <dbReference type="NCBI Taxonomy" id="1294267"/>
    <lineage>
        <taxon>Bacteria</taxon>
        <taxon>Bacillati</taxon>
        <taxon>Bacillota</taxon>
        <taxon>Bacilli</taxon>
        <taxon>Bacillales</taxon>
        <taxon>Paenibacillaceae</taxon>
        <taxon>Cohnella</taxon>
    </lineage>
</organism>
<evidence type="ECO:0000256" key="6">
    <source>
        <dbReference type="PROSITE-ProRule" id="PRU00278"/>
    </source>
</evidence>
<dbReference type="RefSeq" id="WP_115994996.1">
    <property type="nucleotide sequence ID" value="NZ_QRDY01000019.1"/>
</dbReference>
<dbReference type="AlphaFoldDB" id="A0A3D9I0C2"/>
<dbReference type="Pfam" id="PF00639">
    <property type="entry name" value="Rotamase"/>
    <property type="match status" value="1"/>
</dbReference>